<dbReference type="InterPro" id="IPR002347">
    <property type="entry name" value="SDR_fam"/>
</dbReference>
<dbReference type="InterPro" id="IPR020904">
    <property type="entry name" value="Sc_DH/Rdtase_CS"/>
</dbReference>
<sequence>MHTTNDKVVVITGAGKGIGRGIAEYFAKKQWIVILATRTDREGLLVQDAINKQGYRSCFIQTDVSDEKSIQNMVNYVIEKYGKIDALVNNAGITRFKPLLECTIDDWNELINIDLRGVFLCSKYVAQAMVTTKIAGSIINISSNHAFRTLPNTEIYAAAKGGVNAMTRSMAISLGQYGIRVNAICPGFTDTPHYQSWLAEKNDAQTIDEEIKALHAVGEITTPKDIAQLAFYLAGDESQKITGSEILIDGGLTARLYNSSKF</sequence>
<dbReference type="PROSITE" id="PS00061">
    <property type="entry name" value="ADH_SHORT"/>
    <property type="match status" value="1"/>
</dbReference>
<dbReference type="Gene3D" id="3.40.50.720">
    <property type="entry name" value="NAD(P)-binding Rossmann-like Domain"/>
    <property type="match status" value="1"/>
</dbReference>
<accession>A0ABR7XUZ6</accession>
<evidence type="ECO:0000313" key="4">
    <source>
        <dbReference type="Proteomes" id="UP000651112"/>
    </source>
</evidence>
<organism evidence="3 4">
    <name type="scientific">Sphingobacterium chuzhouense</name>
    <dbReference type="NCBI Taxonomy" id="1742264"/>
    <lineage>
        <taxon>Bacteria</taxon>
        <taxon>Pseudomonadati</taxon>
        <taxon>Bacteroidota</taxon>
        <taxon>Sphingobacteriia</taxon>
        <taxon>Sphingobacteriales</taxon>
        <taxon>Sphingobacteriaceae</taxon>
        <taxon>Sphingobacterium</taxon>
    </lineage>
</organism>
<evidence type="ECO:0000256" key="1">
    <source>
        <dbReference type="ARBA" id="ARBA00006484"/>
    </source>
</evidence>
<dbReference type="PRINTS" id="PR00080">
    <property type="entry name" value="SDRFAMILY"/>
</dbReference>
<dbReference type="PANTHER" id="PTHR42760:SF133">
    <property type="entry name" value="3-OXOACYL-[ACYL-CARRIER-PROTEIN] REDUCTASE"/>
    <property type="match status" value="1"/>
</dbReference>
<dbReference type="Pfam" id="PF13561">
    <property type="entry name" value="adh_short_C2"/>
    <property type="match status" value="1"/>
</dbReference>
<keyword evidence="4" id="KW-1185">Reference proteome</keyword>
<comment type="similarity">
    <text evidence="1">Belongs to the short-chain dehydrogenases/reductases (SDR) family.</text>
</comment>
<gene>
    <name evidence="3" type="ORF">H8B21_14880</name>
</gene>
<keyword evidence="2" id="KW-0560">Oxidoreductase</keyword>
<dbReference type="InterPro" id="IPR036291">
    <property type="entry name" value="NAD(P)-bd_dom_sf"/>
</dbReference>
<dbReference type="CDD" id="cd05233">
    <property type="entry name" value="SDR_c"/>
    <property type="match status" value="1"/>
</dbReference>
<dbReference type="Proteomes" id="UP000651112">
    <property type="component" value="Unassembled WGS sequence"/>
</dbReference>
<dbReference type="SUPFAM" id="SSF51735">
    <property type="entry name" value="NAD(P)-binding Rossmann-fold domains"/>
    <property type="match status" value="1"/>
</dbReference>
<protein>
    <submittedName>
        <fullName evidence="3">SDR family oxidoreductase</fullName>
    </submittedName>
</protein>
<reference evidence="3 4" key="1">
    <citation type="submission" date="2020-08" db="EMBL/GenBank/DDBJ databases">
        <title>Sphingobacterium sp. DN00404 isolated from aquaculture water.</title>
        <authorList>
            <person name="Zhang M."/>
        </authorList>
    </citation>
    <scope>NUCLEOTIDE SEQUENCE [LARGE SCALE GENOMIC DNA]</scope>
    <source>
        <strain evidence="3 4">KCTC 42746</strain>
    </source>
</reference>
<evidence type="ECO:0000313" key="3">
    <source>
        <dbReference type="EMBL" id="MBD1422859.1"/>
    </source>
</evidence>
<dbReference type="RefSeq" id="WP_190314543.1">
    <property type="nucleotide sequence ID" value="NZ_JACNYL010000003.1"/>
</dbReference>
<dbReference type="PRINTS" id="PR00081">
    <property type="entry name" value="GDHRDH"/>
</dbReference>
<proteinExistence type="inferred from homology"/>
<name>A0ABR7XUZ6_9SPHI</name>
<dbReference type="PANTHER" id="PTHR42760">
    <property type="entry name" value="SHORT-CHAIN DEHYDROGENASES/REDUCTASES FAMILY MEMBER"/>
    <property type="match status" value="1"/>
</dbReference>
<evidence type="ECO:0000256" key="2">
    <source>
        <dbReference type="ARBA" id="ARBA00023002"/>
    </source>
</evidence>
<comment type="caution">
    <text evidence="3">The sequence shown here is derived from an EMBL/GenBank/DDBJ whole genome shotgun (WGS) entry which is preliminary data.</text>
</comment>
<dbReference type="EMBL" id="JACNYL010000003">
    <property type="protein sequence ID" value="MBD1422859.1"/>
    <property type="molecule type" value="Genomic_DNA"/>
</dbReference>